<comment type="similarity">
    <text evidence="1 7">Belongs to the 11S seed storage protein (globulins) family.</text>
</comment>
<comment type="function">
    <text evidence="5">Sulfur-rich seed storage protein. This protein found in the seeds of many leguminous and non-leguminous plants is the source of sulfur-containing amino acids in seed meals.</text>
</comment>
<organism evidence="10 11">
    <name type="scientific">Crotalaria pallida</name>
    <name type="common">Smooth rattlebox</name>
    <name type="synonym">Crotalaria striata</name>
    <dbReference type="NCBI Taxonomy" id="3830"/>
    <lineage>
        <taxon>Eukaryota</taxon>
        <taxon>Viridiplantae</taxon>
        <taxon>Streptophyta</taxon>
        <taxon>Embryophyta</taxon>
        <taxon>Tracheophyta</taxon>
        <taxon>Spermatophyta</taxon>
        <taxon>Magnoliopsida</taxon>
        <taxon>eudicotyledons</taxon>
        <taxon>Gunneridae</taxon>
        <taxon>Pentapetalae</taxon>
        <taxon>rosids</taxon>
        <taxon>fabids</taxon>
        <taxon>Fabales</taxon>
        <taxon>Fabaceae</taxon>
        <taxon>Papilionoideae</taxon>
        <taxon>50 kb inversion clade</taxon>
        <taxon>genistoids sensu lato</taxon>
        <taxon>core genistoids</taxon>
        <taxon>Crotalarieae</taxon>
        <taxon>Crotalaria</taxon>
    </lineage>
</organism>
<keyword evidence="3 7" id="KW-0708">Seed storage protein</keyword>
<feature type="region of interest" description="Disordered" evidence="8">
    <location>
        <begin position="206"/>
        <end position="244"/>
    </location>
</feature>
<dbReference type="GO" id="GO:0045735">
    <property type="term" value="F:nutrient reservoir activity"/>
    <property type="evidence" value="ECO:0007669"/>
    <property type="project" value="UniProtKB-KW"/>
</dbReference>
<feature type="chain" id="PRO_5042666502" description="Cupin type-1 domain-containing protein" evidence="7">
    <location>
        <begin position="23"/>
        <end position="598"/>
    </location>
</feature>
<feature type="region of interest" description="Disordered" evidence="8">
    <location>
        <begin position="109"/>
        <end position="147"/>
    </location>
</feature>
<dbReference type="SUPFAM" id="SSF51182">
    <property type="entry name" value="RmlC-like cupins"/>
    <property type="match status" value="1"/>
</dbReference>
<sequence>MAKPSLLYSSLCLLLFTSACLANTDRFDECQLDRLNALEPDNRIESQAGIIETWNSNHPELRCAGVTIEKHIIEPEGLHLPSYTNYPQLIMIVQGEGAFGISVPGCSETFQEPQSQPRQGSRTRRSQSQSQEQEQQDSHQKIRRFREGDIIAIPPGIAYWTYNYGNQQIIAINLLDTTSIANQLDPNPRARIDVEFLFRFYIAGNPEEEYPETQPQRPQQTQPGGRRQGQQQEEEGSNNVLSGFDPRFLTQALNIDEEIVNRLQNPNDRRKQIIRIKGGLTAIIPEWQEGEEEEEQEQEQEPSQRGQHGQREEEEQQPRSREQRESRRRGGQQGKGQGRHEEEETEHTGGRKGGHEWERTTRRRRGRGEGGEETEEEETTTRERRQRGSGQGEEDKPNLHRSRIGGRLQGRSNGIEETICSVELRENIADPSRADLFNPTAGRISTVNSLTLPILRWFQLSAEYVSLYKNGIYAPHWNIDANSVIYVTRGSGWVQVVNCQGNSVYNDKLRRGQVLVVPQNFVVAHQAGEDGFEFIAFKTNDRPITSPLKQVFRAIPAEVLANAFGLRLNQVSELKYNGNQGPLISPPQSQDRILIKAA</sequence>
<dbReference type="InterPro" id="IPR011051">
    <property type="entry name" value="RmlC_Cupin_sf"/>
</dbReference>
<dbReference type="PROSITE" id="PS00305">
    <property type="entry name" value="11S_SEED_STORAGE"/>
    <property type="match status" value="1"/>
</dbReference>
<comment type="subunit">
    <text evidence="6">Hexamer; each subunit is composed of an acidic and a basic chain derived from a single precursor and linked by a disulfide bond. Component of globulins complexes which accumulate in seeds.</text>
</comment>
<dbReference type="PANTHER" id="PTHR31189">
    <property type="entry name" value="OS03G0336100 PROTEIN-RELATED"/>
    <property type="match status" value="1"/>
</dbReference>
<feature type="signal peptide" evidence="7">
    <location>
        <begin position="1"/>
        <end position="22"/>
    </location>
</feature>
<evidence type="ECO:0000256" key="5">
    <source>
        <dbReference type="ARBA" id="ARBA00059913"/>
    </source>
</evidence>
<dbReference type="AlphaFoldDB" id="A0AAN9F0X4"/>
<comment type="function">
    <text evidence="7">Seed storage protein.</text>
</comment>
<feature type="region of interest" description="Disordered" evidence="8">
    <location>
        <begin position="289"/>
        <end position="412"/>
    </location>
</feature>
<dbReference type="FunFam" id="2.60.120.10:FF:000073">
    <property type="entry name" value="Glycinin G1"/>
    <property type="match status" value="1"/>
</dbReference>
<evidence type="ECO:0000256" key="3">
    <source>
        <dbReference type="ARBA" id="ARBA00023129"/>
    </source>
</evidence>
<dbReference type="CDD" id="cd02242">
    <property type="entry name" value="cupin_11S_legumin_N"/>
    <property type="match status" value="1"/>
</dbReference>
<feature type="compositionally biased region" description="Basic and acidic residues" evidence="8">
    <location>
        <begin position="338"/>
        <end position="360"/>
    </location>
</feature>
<feature type="compositionally biased region" description="Basic and acidic residues" evidence="8">
    <location>
        <begin position="136"/>
        <end position="147"/>
    </location>
</feature>
<evidence type="ECO:0000313" key="10">
    <source>
        <dbReference type="EMBL" id="KAK7267357.1"/>
    </source>
</evidence>
<dbReference type="InterPro" id="IPR014710">
    <property type="entry name" value="RmlC-like_jellyroll"/>
</dbReference>
<dbReference type="PROSITE" id="PS51257">
    <property type="entry name" value="PROKAR_LIPOPROTEIN"/>
    <property type="match status" value="1"/>
</dbReference>
<keyword evidence="11" id="KW-1185">Reference proteome</keyword>
<accession>A0AAN9F0X4</accession>
<dbReference type="InterPro" id="IPR006045">
    <property type="entry name" value="Cupin_1"/>
</dbReference>
<evidence type="ECO:0000256" key="7">
    <source>
        <dbReference type="RuleBase" id="RU003681"/>
    </source>
</evidence>
<dbReference type="Pfam" id="PF00190">
    <property type="entry name" value="Cupin_1"/>
    <property type="match status" value="2"/>
</dbReference>
<evidence type="ECO:0000256" key="8">
    <source>
        <dbReference type="SAM" id="MobiDB-lite"/>
    </source>
</evidence>
<dbReference type="InterPro" id="IPR006044">
    <property type="entry name" value="11S_seedstore_pln"/>
</dbReference>
<feature type="compositionally biased region" description="Low complexity" evidence="8">
    <location>
        <begin position="212"/>
        <end position="231"/>
    </location>
</feature>
<dbReference type="CDD" id="cd02243">
    <property type="entry name" value="cupin_11S_legumin_C"/>
    <property type="match status" value="1"/>
</dbReference>
<evidence type="ECO:0000256" key="2">
    <source>
        <dbReference type="ARBA" id="ARBA00022761"/>
    </source>
</evidence>
<feature type="domain" description="Cupin type-1" evidence="9">
    <location>
        <begin position="426"/>
        <end position="572"/>
    </location>
</feature>
<proteinExistence type="inferred from homology"/>
<evidence type="ECO:0000256" key="4">
    <source>
        <dbReference type="ARBA" id="ARBA00023157"/>
    </source>
</evidence>
<evidence type="ECO:0000259" key="9">
    <source>
        <dbReference type="SMART" id="SM00835"/>
    </source>
</evidence>
<keyword evidence="4 7" id="KW-1015">Disulfide bond</keyword>
<name>A0AAN9F0X4_CROPI</name>
<reference evidence="10 11" key="1">
    <citation type="submission" date="2024-01" db="EMBL/GenBank/DDBJ databases">
        <title>The genomes of 5 underutilized Papilionoideae crops provide insights into root nodulation and disease resistanc.</title>
        <authorList>
            <person name="Yuan L."/>
        </authorList>
    </citation>
    <scope>NUCLEOTIDE SEQUENCE [LARGE SCALE GENOMIC DNA]</scope>
    <source>
        <strain evidence="10">ZHUSHIDOU_FW_LH</strain>
        <tissue evidence="10">Leaf</tissue>
    </source>
</reference>
<comment type="caution">
    <text evidence="10">The sequence shown here is derived from an EMBL/GenBank/DDBJ whole genome shotgun (WGS) entry which is preliminary data.</text>
</comment>
<dbReference type="SMART" id="SM00835">
    <property type="entry name" value="Cupin_1"/>
    <property type="match status" value="2"/>
</dbReference>
<dbReference type="GO" id="GO:0005783">
    <property type="term" value="C:endoplasmic reticulum"/>
    <property type="evidence" value="ECO:0007669"/>
    <property type="project" value="UniProtKB-ARBA"/>
</dbReference>
<evidence type="ECO:0000256" key="6">
    <source>
        <dbReference type="ARBA" id="ARBA00063568"/>
    </source>
</evidence>
<dbReference type="Gene3D" id="2.60.120.10">
    <property type="entry name" value="Jelly Rolls"/>
    <property type="match status" value="2"/>
</dbReference>
<keyword evidence="7" id="KW-0732">Signal</keyword>
<dbReference type="InterPro" id="IPR050253">
    <property type="entry name" value="Seed_Storage-Functional"/>
</dbReference>
<dbReference type="PRINTS" id="PR00439">
    <property type="entry name" value="11SGLOBULIN"/>
</dbReference>
<dbReference type="Proteomes" id="UP001372338">
    <property type="component" value="Unassembled WGS sequence"/>
</dbReference>
<dbReference type="PANTHER" id="PTHR31189:SF63">
    <property type="entry name" value="GLYCININ G5"/>
    <property type="match status" value="1"/>
</dbReference>
<dbReference type="InterPro" id="IPR022379">
    <property type="entry name" value="11S_seedstore_CS"/>
</dbReference>
<evidence type="ECO:0000256" key="1">
    <source>
        <dbReference type="ARBA" id="ARBA00007178"/>
    </source>
</evidence>
<feature type="compositionally biased region" description="Low complexity" evidence="8">
    <location>
        <begin position="114"/>
        <end position="133"/>
    </location>
</feature>
<gene>
    <name evidence="10" type="ORF">RIF29_20027</name>
</gene>
<dbReference type="EMBL" id="JAYWIO010000004">
    <property type="protein sequence ID" value="KAK7267357.1"/>
    <property type="molecule type" value="Genomic_DNA"/>
</dbReference>
<dbReference type="GO" id="GO:0000326">
    <property type="term" value="C:protein storage vacuole"/>
    <property type="evidence" value="ECO:0007669"/>
    <property type="project" value="UniProtKB-ARBA"/>
</dbReference>
<keyword evidence="2 7" id="KW-0758">Storage protein</keyword>
<feature type="compositionally biased region" description="Acidic residues" evidence="8">
    <location>
        <begin position="289"/>
        <end position="300"/>
    </location>
</feature>
<feature type="domain" description="Cupin type-1" evidence="9">
    <location>
        <begin position="35"/>
        <end position="261"/>
    </location>
</feature>
<evidence type="ECO:0000313" key="11">
    <source>
        <dbReference type="Proteomes" id="UP001372338"/>
    </source>
</evidence>
<protein>
    <recommendedName>
        <fullName evidence="9">Cupin type-1 domain-containing protein</fullName>
    </recommendedName>
</protein>
<feature type="compositionally biased region" description="Basic and acidic residues" evidence="8">
    <location>
        <begin position="316"/>
        <end position="325"/>
    </location>
</feature>